<organism evidence="1 2">
    <name type="scientific">Meloidogyne enterolobii</name>
    <name type="common">Root-knot nematode worm</name>
    <name type="synonym">Meloidogyne mayaguensis</name>
    <dbReference type="NCBI Taxonomy" id="390850"/>
    <lineage>
        <taxon>Eukaryota</taxon>
        <taxon>Metazoa</taxon>
        <taxon>Ecdysozoa</taxon>
        <taxon>Nematoda</taxon>
        <taxon>Chromadorea</taxon>
        <taxon>Rhabditida</taxon>
        <taxon>Tylenchina</taxon>
        <taxon>Tylenchomorpha</taxon>
        <taxon>Tylenchoidea</taxon>
        <taxon>Meloidogynidae</taxon>
        <taxon>Meloidogyninae</taxon>
        <taxon>Meloidogyne</taxon>
    </lineage>
</organism>
<keyword evidence="2" id="KW-1185">Reference proteome</keyword>
<comment type="caution">
    <text evidence="1">The sequence shown here is derived from an EMBL/GenBank/DDBJ whole genome shotgun (WGS) entry which is preliminary data.</text>
</comment>
<evidence type="ECO:0000313" key="1">
    <source>
        <dbReference type="EMBL" id="CAK5089672.1"/>
    </source>
</evidence>
<dbReference type="Proteomes" id="UP001497535">
    <property type="component" value="Unassembled WGS sequence"/>
</dbReference>
<sequence>MEPFILRGFLYENHWPIMELWTEKYLRDNFAKNKGPVTVRFGSREHINGEVRILHDHESIRHQFESFSEMLDWMLGRNEKELPSIAAKELKINSSTHWAYFDYRDILELLDEETASLVDWSKLNIFPPSSSSDLENWKDSTIWIGTPGAYTPCHYDTYGFNLHAQICGYKRWLLFPPKTDLNATRLPYEESSVFSSIDIIGATMKEVEEENIPSPFVVICEPGDLLFVPQKWLELLEKIIKNISIQNNRVVHYRLLTGNPVFG</sequence>
<gene>
    <name evidence="1" type="ORF">MENTE1834_LOCUS37407</name>
</gene>
<evidence type="ECO:0000313" key="2">
    <source>
        <dbReference type="Proteomes" id="UP001497535"/>
    </source>
</evidence>
<dbReference type="EMBL" id="CAVMJV010000078">
    <property type="protein sequence ID" value="CAK5089672.1"/>
    <property type="molecule type" value="Genomic_DNA"/>
</dbReference>
<protein>
    <submittedName>
        <fullName evidence="1">Uncharacterized protein</fullName>
    </submittedName>
</protein>
<name>A0ACB1ADR8_MELEN</name>
<reference evidence="1" key="1">
    <citation type="submission" date="2023-11" db="EMBL/GenBank/DDBJ databases">
        <authorList>
            <person name="Poullet M."/>
        </authorList>
    </citation>
    <scope>NUCLEOTIDE SEQUENCE</scope>
    <source>
        <strain evidence="1">E1834</strain>
    </source>
</reference>
<proteinExistence type="predicted"/>
<accession>A0ACB1ADR8</accession>